<protein>
    <submittedName>
        <fullName evidence="1">Globin family protein</fullName>
    </submittedName>
</protein>
<proteinExistence type="predicted"/>
<dbReference type="GO" id="GO:0020037">
    <property type="term" value="F:heme binding"/>
    <property type="evidence" value="ECO:0007669"/>
    <property type="project" value="InterPro"/>
</dbReference>
<dbReference type="EMBL" id="WWNR01000005">
    <property type="protein sequence ID" value="MZQ89402.1"/>
    <property type="molecule type" value="Genomic_DNA"/>
</dbReference>
<dbReference type="AlphaFoldDB" id="A0A6L8VIQ4"/>
<gene>
    <name evidence="1" type="ORF">GS660_09900</name>
</gene>
<dbReference type="InterPro" id="IPR012292">
    <property type="entry name" value="Globin/Proto"/>
</dbReference>
<dbReference type="InterPro" id="IPR009050">
    <property type="entry name" value="Globin-like_sf"/>
</dbReference>
<dbReference type="Gene3D" id="1.10.490.10">
    <property type="entry name" value="Globins"/>
    <property type="match status" value="1"/>
</dbReference>
<dbReference type="CDD" id="cd08916">
    <property type="entry name" value="TrHb3_P"/>
    <property type="match status" value="1"/>
</dbReference>
<dbReference type="RefSeq" id="WP_161345927.1">
    <property type="nucleotide sequence ID" value="NZ_BMGW01000005.1"/>
</dbReference>
<dbReference type="SUPFAM" id="SSF46458">
    <property type="entry name" value="Globin-like"/>
    <property type="match status" value="1"/>
</dbReference>
<accession>A0A6L8VIQ4</accession>
<dbReference type="GO" id="GO:0019825">
    <property type="term" value="F:oxygen binding"/>
    <property type="evidence" value="ECO:0007669"/>
    <property type="project" value="InterPro"/>
</dbReference>
<comment type="caution">
    <text evidence="1">The sequence shown here is derived from an EMBL/GenBank/DDBJ whole genome shotgun (WGS) entry which is preliminary data.</text>
</comment>
<sequence length="135" mass="14899">MTHLPPRFPITAAQIDRVVTAFYAAVRRDAQLGPIFARHVTDWPVHEAKVAAFWRNAILLERGYDGSPMRAHLRAGDVKAGHFPGWLALFDTTLQRELPPETAASWSALAHRIGQGLRMGVAEVETRAGGVPVLR</sequence>
<name>A0A6L8VIQ4_9RHOB</name>
<evidence type="ECO:0000313" key="2">
    <source>
        <dbReference type="Proteomes" id="UP000477083"/>
    </source>
</evidence>
<keyword evidence="2" id="KW-1185">Reference proteome</keyword>
<organism evidence="1 2">
    <name type="scientific">Frigidibacter albus</name>
    <dbReference type="NCBI Taxonomy" id="1465486"/>
    <lineage>
        <taxon>Bacteria</taxon>
        <taxon>Pseudomonadati</taxon>
        <taxon>Pseudomonadota</taxon>
        <taxon>Alphaproteobacteria</taxon>
        <taxon>Rhodobacterales</taxon>
        <taxon>Paracoccaceae</taxon>
        <taxon>Frigidibacter</taxon>
    </lineage>
</organism>
<dbReference type="Proteomes" id="UP000477083">
    <property type="component" value="Unassembled WGS sequence"/>
</dbReference>
<reference evidence="1 2" key="1">
    <citation type="submission" date="2020-01" db="EMBL/GenBank/DDBJ databases">
        <title>Frigidibacter albus SP32T (=CGMCC 1.13995T).</title>
        <authorList>
            <person name="Liao X."/>
        </authorList>
    </citation>
    <scope>NUCLEOTIDE SEQUENCE [LARGE SCALE GENOMIC DNA]</scope>
    <source>
        <strain evidence="1 2">SP32</strain>
    </source>
</reference>
<dbReference type="OrthoDB" id="25954at2"/>
<evidence type="ECO:0000313" key="1">
    <source>
        <dbReference type="EMBL" id="MZQ89402.1"/>
    </source>
</evidence>